<dbReference type="EMBL" id="CAJOBF010003076">
    <property type="protein sequence ID" value="CAF4072809.1"/>
    <property type="molecule type" value="Genomic_DNA"/>
</dbReference>
<reference evidence="3" key="1">
    <citation type="submission" date="2021-02" db="EMBL/GenBank/DDBJ databases">
        <authorList>
            <person name="Nowell W R."/>
        </authorList>
    </citation>
    <scope>NUCLEOTIDE SEQUENCE</scope>
</reference>
<proteinExistence type="inferred from homology"/>
<organism evidence="3 4">
    <name type="scientific">Rotaria magnacalcarata</name>
    <dbReference type="NCBI Taxonomy" id="392030"/>
    <lineage>
        <taxon>Eukaryota</taxon>
        <taxon>Metazoa</taxon>
        <taxon>Spiralia</taxon>
        <taxon>Gnathifera</taxon>
        <taxon>Rotifera</taxon>
        <taxon>Eurotatoria</taxon>
        <taxon>Bdelloidea</taxon>
        <taxon>Philodinida</taxon>
        <taxon>Philodinidae</taxon>
        <taxon>Rotaria</taxon>
    </lineage>
</organism>
<evidence type="ECO:0000256" key="1">
    <source>
        <dbReference type="ARBA" id="ARBA00009024"/>
    </source>
</evidence>
<evidence type="ECO:0000313" key="4">
    <source>
        <dbReference type="Proteomes" id="UP000663842"/>
    </source>
</evidence>
<name>A0A819TD33_9BILA</name>
<dbReference type="AlphaFoldDB" id="A0A819TD33"/>
<protein>
    <submittedName>
        <fullName evidence="3">Uncharacterized protein</fullName>
    </submittedName>
</protein>
<sequence>MDKVDVNDGVFSALEAGVPWATPLSGCFHDMDTCAYGFWCLPCLFGRNAEQIDGTDCTTMCCLYSILGCLGMCWVPHLLKRQILRRKYSLREEPCEDSFVTCCCGPCAVCQETRELQARGTQLITDYLIPSIVSLLILAGSAWASRVAPVLQQPVVGYRR</sequence>
<dbReference type="PANTHER" id="PTHR15907">
    <property type="entry name" value="DUF614 FAMILY PROTEIN-RELATED"/>
    <property type="match status" value="1"/>
</dbReference>
<dbReference type="Proteomes" id="UP000663842">
    <property type="component" value="Unassembled WGS sequence"/>
</dbReference>
<evidence type="ECO:0000313" key="3">
    <source>
        <dbReference type="EMBL" id="CAF4072809.1"/>
    </source>
</evidence>
<dbReference type="InterPro" id="IPR006461">
    <property type="entry name" value="PLAC_motif_containing"/>
</dbReference>
<feature type="transmembrane region" description="Helical" evidence="2">
    <location>
        <begin position="124"/>
        <end position="144"/>
    </location>
</feature>
<dbReference type="NCBIfam" id="TIGR01571">
    <property type="entry name" value="A_thal_Cys_rich"/>
    <property type="match status" value="1"/>
</dbReference>
<accession>A0A819TD33</accession>
<gene>
    <name evidence="3" type="ORF">UXM345_LOCUS20550</name>
</gene>
<comment type="similarity">
    <text evidence="1">Belongs to the cornifelin family.</text>
</comment>
<keyword evidence="2" id="KW-0812">Transmembrane</keyword>
<evidence type="ECO:0000256" key="2">
    <source>
        <dbReference type="SAM" id="Phobius"/>
    </source>
</evidence>
<dbReference type="Pfam" id="PF04749">
    <property type="entry name" value="PLAC8"/>
    <property type="match status" value="1"/>
</dbReference>
<keyword evidence="2" id="KW-0472">Membrane</keyword>
<feature type="transmembrane region" description="Helical" evidence="2">
    <location>
        <begin position="63"/>
        <end position="79"/>
    </location>
</feature>
<keyword evidence="2" id="KW-1133">Transmembrane helix</keyword>
<comment type="caution">
    <text evidence="3">The sequence shown here is derived from an EMBL/GenBank/DDBJ whole genome shotgun (WGS) entry which is preliminary data.</text>
</comment>